<keyword evidence="4" id="KW-1185">Reference proteome</keyword>
<dbReference type="EMBL" id="RQFL01000036">
    <property type="protein sequence ID" value="TGK87589.1"/>
    <property type="molecule type" value="Genomic_DNA"/>
</dbReference>
<dbReference type="EMBL" id="RQFM01000012">
    <property type="protein sequence ID" value="TGK87212.1"/>
    <property type="molecule type" value="Genomic_DNA"/>
</dbReference>
<name>A0A4R9IGQ1_9LEPT</name>
<organism evidence="1 3">
    <name type="scientific">Leptospira bourretii</name>
    <dbReference type="NCBI Taxonomy" id="2484962"/>
    <lineage>
        <taxon>Bacteria</taxon>
        <taxon>Pseudomonadati</taxon>
        <taxon>Spirochaetota</taxon>
        <taxon>Spirochaetia</taxon>
        <taxon>Leptospirales</taxon>
        <taxon>Leptospiraceae</taxon>
        <taxon>Leptospira</taxon>
    </lineage>
</organism>
<evidence type="ECO:0000313" key="1">
    <source>
        <dbReference type="EMBL" id="TGK87212.1"/>
    </source>
</evidence>
<proteinExistence type="predicted"/>
<dbReference type="Proteomes" id="UP000297918">
    <property type="component" value="Unassembled WGS sequence"/>
</dbReference>
<dbReference type="Proteomes" id="UP000297394">
    <property type="component" value="Unassembled WGS sequence"/>
</dbReference>
<evidence type="ECO:0000313" key="2">
    <source>
        <dbReference type="EMBL" id="TGK87589.1"/>
    </source>
</evidence>
<gene>
    <name evidence="1" type="ORF">EHQ23_07000</name>
    <name evidence="2" type="ORF">EHQ26_19495</name>
</gene>
<accession>A0A4R9IGQ1</accession>
<reference evidence="1 3" key="2">
    <citation type="journal article" date="2019" name="PLoS Negl. Trop. Dis.">
        <title>Revisiting the worldwide diversity of Leptospira species in the environment.</title>
        <authorList>
            <person name="Vincent A.T."/>
            <person name="Schiettekatte O."/>
            <person name="Bourhy P."/>
            <person name="Veyrier F.J."/>
            <person name="Picardeau M."/>
        </authorList>
    </citation>
    <scope>NUCLEOTIDE SEQUENCE [LARGE SCALE GENOMIC DNA]</scope>
    <source>
        <strain evidence="1 3">201800280</strain>
        <strain evidence="2">201800281</strain>
    </source>
</reference>
<dbReference type="AlphaFoldDB" id="A0A4R9IGQ1"/>
<protein>
    <submittedName>
        <fullName evidence="1">Uncharacterized protein</fullName>
    </submittedName>
</protein>
<comment type="caution">
    <text evidence="1">The sequence shown here is derived from an EMBL/GenBank/DDBJ whole genome shotgun (WGS) entry which is preliminary data.</text>
</comment>
<evidence type="ECO:0000313" key="3">
    <source>
        <dbReference type="Proteomes" id="UP000297394"/>
    </source>
</evidence>
<feature type="non-terminal residue" evidence="1">
    <location>
        <position position="133"/>
    </location>
</feature>
<sequence length="133" mass="14319">MRTVIYVILIFTMFINCTLKEEDKTSDQIVRTLVSDYASSSISAARESAGSGKNFRIGGNIAGLSGIMFLQNNAAEQAPFNISGRFYLPQSYPDGTNYVITVSSKPSNQTCTISNGFGRVSGGDVTNIIVNCI</sequence>
<reference evidence="2" key="1">
    <citation type="submission" date="2018-10" db="EMBL/GenBank/DDBJ databases">
        <authorList>
            <person name="Vincent A.T."/>
            <person name="Schiettekatte O."/>
            <person name="Bourhy P."/>
            <person name="Veyrier F.J."/>
            <person name="Picardeau M."/>
        </authorList>
    </citation>
    <scope>NUCLEOTIDE SEQUENCE</scope>
    <source>
        <strain evidence="2">201800281</strain>
    </source>
</reference>
<evidence type="ECO:0000313" key="4">
    <source>
        <dbReference type="Proteomes" id="UP000297918"/>
    </source>
</evidence>
<dbReference type="RefSeq" id="WP_210409412.1">
    <property type="nucleotide sequence ID" value="NZ_RQFM01000012.1"/>
</dbReference>